<dbReference type="SMART" id="SM00506">
    <property type="entry name" value="A1pp"/>
    <property type="match status" value="1"/>
</dbReference>
<dbReference type="NCBIfam" id="NF001664">
    <property type="entry name" value="PRK00431.1-6"/>
    <property type="match status" value="1"/>
</dbReference>
<dbReference type="InterPro" id="IPR043472">
    <property type="entry name" value="Macro_dom-like"/>
</dbReference>
<keyword evidence="1" id="KW-0460">Magnesium</keyword>
<dbReference type="InterPro" id="IPR036705">
    <property type="entry name" value="Ribosyl_crysJ1_sf"/>
</dbReference>
<gene>
    <name evidence="4" type="ORF">I3517_20005</name>
</gene>
<dbReference type="Gene3D" id="3.40.220.10">
    <property type="entry name" value="Leucine Aminopeptidase, subunit E, domain 1"/>
    <property type="match status" value="1"/>
</dbReference>
<dbReference type="InterPro" id="IPR029021">
    <property type="entry name" value="Prot-tyrosine_phosphatase-like"/>
</dbReference>
<dbReference type="Pfam" id="PF01661">
    <property type="entry name" value="Macro"/>
    <property type="match status" value="1"/>
</dbReference>
<dbReference type="RefSeq" id="WP_197941488.1">
    <property type="nucleotide sequence ID" value="NZ_JAECSB010000070.1"/>
</dbReference>
<feature type="binding site" evidence="1">
    <location>
        <position position="261"/>
    </location>
    <ligand>
        <name>Mg(2+)</name>
        <dbReference type="ChEBI" id="CHEBI:18420"/>
        <label>1</label>
    </ligand>
</feature>
<reference evidence="4 5" key="1">
    <citation type="submission" date="2020-12" db="EMBL/GenBank/DDBJ databases">
        <title>Draft genome sequence of furan degrading bacterial strain FUR100.</title>
        <authorList>
            <person name="Woiski C."/>
        </authorList>
    </citation>
    <scope>NUCLEOTIDE SEQUENCE [LARGE SCALE GENOMIC DNA]</scope>
    <source>
        <strain evidence="4 5">FUR100</strain>
    </source>
</reference>
<dbReference type="EMBL" id="JAECSB010000070">
    <property type="protein sequence ID" value="MBH5144890.1"/>
    <property type="molecule type" value="Genomic_DNA"/>
</dbReference>
<accession>A0A8I1A2J4</accession>
<feature type="binding site" evidence="1">
    <location>
        <position position="55"/>
    </location>
    <ligand>
        <name>Mg(2+)</name>
        <dbReference type="ChEBI" id="CHEBI:18420"/>
        <label>1</label>
    </ligand>
</feature>
<dbReference type="Proteomes" id="UP000627573">
    <property type="component" value="Unassembled WGS sequence"/>
</dbReference>
<dbReference type="GO" id="GO:0046872">
    <property type="term" value="F:metal ion binding"/>
    <property type="evidence" value="ECO:0007669"/>
    <property type="project" value="UniProtKB-KW"/>
</dbReference>
<keyword evidence="1" id="KW-0479">Metal-binding</keyword>
<keyword evidence="5" id="KW-1185">Reference proteome</keyword>
<dbReference type="CDD" id="cd02908">
    <property type="entry name" value="Macro_OAADPr_deacetylase"/>
    <property type="match status" value="1"/>
</dbReference>
<dbReference type="SUPFAM" id="SSF101478">
    <property type="entry name" value="ADP-ribosylglycohydrolase"/>
    <property type="match status" value="1"/>
</dbReference>
<dbReference type="PANTHER" id="PTHR11106:SF27">
    <property type="entry name" value="MACRO DOMAIN-CONTAINING PROTEIN"/>
    <property type="match status" value="1"/>
</dbReference>
<comment type="caution">
    <text evidence="4">The sequence shown here is derived from an EMBL/GenBank/DDBJ whole genome shotgun (WGS) entry which is preliminary data.</text>
</comment>
<dbReference type="PROSITE" id="PS50056">
    <property type="entry name" value="TYR_PHOSPHATASE_2"/>
    <property type="match status" value="1"/>
</dbReference>
<protein>
    <submittedName>
        <fullName evidence="4">O-acetyl-ADP-ribose deacetylase</fullName>
    </submittedName>
</protein>
<organism evidence="4 5">
    <name type="scientific">Rhodococcus erythropolis</name>
    <name type="common">Arthrobacter picolinophilus</name>
    <dbReference type="NCBI Taxonomy" id="1833"/>
    <lineage>
        <taxon>Bacteria</taxon>
        <taxon>Bacillati</taxon>
        <taxon>Actinomycetota</taxon>
        <taxon>Actinomycetes</taxon>
        <taxon>Mycobacteriales</taxon>
        <taxon>Nocardiaceae</taxon>
        <taxon>Rhodococcus</taxon>
        <taxon>Rhodococcus erythropolis group</taxon>
    </lineage>
</organism>
<feature type="domain" description="Macro" evidence="3">
    <location>
        <begin position="472"/>
        <end position="650"/>
    </location>
</feature>
<feature type="binding site" evidence="1">
    <location>
        <position position="263"/>
    </location>
    <ligand>
        <name>Mg(2+)</name>
        <dbReference type="ChEBI" id="CHEBI:18420"/>
        <label>1</label>
    </ligand>
</feature>
<name>A0A8I1A2J4_RHOER</name>
<comment type="cofactor">
    <cofactor evidence="1">
        <name>Mg(2+)</name>
        <dbReference type="ChEBI" id="CHEBI:18420"/>
    </cofactor>
    <text evidence="1">Binds 2 magnesium ions per subunit.</text>
</comment>
<evidence type="ECO:0000256" key="1">
    <source>
        <dbReference type="PIRSR" id="PIRSR605502-1"/>
    </source>
</evidence>
<dbReference type="Gene3D" id="3.90.190.10">
    <property type="entry name" value="Protein tyrosine phosphatase superfamily"/>
    <property type="match status" value="1"/>
</dbReference>
<feature type="binding site" evidence="1">
    <location>
        <position position="57"/>
    </location>
    <ligand>
        <name>Mg(2+)</name>
        <dbReference type="ChEBI" id="CHEBI:18420"/>
        <label>1</label>
    </ligand>
</feature>
<sequence length="650" mass="68649">MKLTAQQSDRAAGVLLGTAAGDALGAGYEFTYPKAEVTIDMIGGGPFDWAPGEWTDDTSMAVAIAEVAATGIDIGSSDGLDAIAAQFIRWYDSKPADIGNQTRAVLSVRSESAAAMADRARAISGRKAGNGSLMRTAPVALSYLDDAEGAMAAAHRISSLTHDDPRAGQACELWTHAIRHAVVAGNFDGVRGFLSVADQEVAEYWGPLLDQAETGNPQDFSKNGWVVHALQTAWWAITSTDNADARHLQYALEAAVRAGGDTDTTAAIAGGLLGARWGASAVPARWRRIMHGWPGYRSSDLVRLAIKTARGGTDDKNGWPSTAELDYSKFRGTHHLTTHPHDDGVTLGGVDAVSTADYDAVVSLCRMGTRQVSSDHVEFWLVDDGHDSNANLEFVLDDAARTVQALRAEGKRVLLHCVQAHSRTPSVAARYSMLIGRDPYDVRSAMPWARPKRELWNTAVGHTAVGHTAVGHTAVGYPGGSMPAITVVEGDITTLTVDAIVNAANSRLLGGGGVDGAIHRAGGPEILKACEVLRNTSLPDGLPVGAAVATTAGKLHAKAVIHTVGPRYSRSEDRSGLLRSAYTRSLAVADSIGARTVAFPLISAGVYGWPKEDAVRQAVSAIRAAKTEVETVTLVAFNKETAELMRRAIA</sequence>
<dbReference type="Pfam" id="PF03747">
    <property type="entry name" value="ADP_ribosyl_GH"/>
    <property type="match status" value="1"/>
</dbReference>
<evidence type="ECO:0000313" key="5">
    <source>
        <dbReference type="Proteomes" id="UP000627573"/>
    </source>
</evidence>
<dbReference type="PANTHER" id="PTHR11106">
    <property type="entry name" value="GANGLIOSIDE INDUCED DIFFERENTIATION ASSOCIATED PROTEIN 2-RELATED"/>
    <property type="match status" value="1"/>
</dbReference>
<dbReference type="SUPFAM" id="SSF52949">
    <property type="entry name" value="Macro domain-like"/>
    <property type="match status" value="1"/>
</dbReference>
<dbReference type="InterPro" id="IPR002589">
    <property type="entry name" value="Macro_dom"/>
</dbReference>
<dbReference type="AlphaFoldDB" id="A0A8I1A2J4"/>
<proteinExistence type="predicted"/>
<evidence type="ECO:0000259" key="3">
    <source>
        <dbReference type="PROSITE" id="PS51154"/>
    </source>
</evidence>
<dbReference type="InterPro" id="IPR005502">
    <property type="entry name" value="Ribosyl_crysJ1"/>
</dbReference>
<dbReference type="Gene3D" id="1.10.4080.10">
    <property type="entry name" value="ADP-ribosylation/Crystallin J1"/>
    <property type="match status" value="1"/>
</dbReference>
<feature type="domain" description="Tyrosine specific protein phosphatases" evidence="2">
    <location>
        <begin position="397"/>
        <end position="453"/>
    </location>
</feature>
<dbReference type="InterPro" id="IPR000387">
    <property type="entry name" value="Tyr_Pase_dom"/>
</dbReference>
<evidence type="ECO:0000259" key="2">
    <source>
        <dbReference type="PROSITE" id="PS50056"/>
    </source>
</evidence>
<evidence type="ECO:0000313" key="4">
    <source>
        <dbReference type="EMBL" id="MBH5144890.1"/>
    </source>
</evidence>
<dbReference type="SUPFAM" id="SSF52799">
    <property type="entry name" value="(Phosphotyrosine protein) phosphatases II"/>
    <property type="match status" value="1"/>
</dbReference>
<feature type="binding site" evidence="1">
    <location>
        <position position="264"/>
    </location>
    <ligand>
        <name>Mg(2+)</name>
        <dbReference type="ChEBI" id="CHEBI:18420"/>
        <label>1</label>
    </ligand>
</feature>
<feature type="binding site" evidence="1">
    <location>
        <position position="56"/>
    </location>
    <ligand>
        <name>Mg(2+)</name>
        <dbReference type="ChEBI" id="CHEBI:18420"/>
        <label>1</label>
    </ligand>
</feature>
<dbReference type="PROSITE" id="PS51154">
    <property type="entry name" value="MACRO"/>
    <property type="match status" value="1"/>
</dbReference>